<dbReference type="SUPFAM" id="SSF48239">
    <property type="entry name" value="Terpenoid cyclases/Protein prenyltransferases"/>
    <property type="match status" value="1"/>
</dbReference>
<reference evidence="1 2" key="1">
    <citation type="submission" date="2019-11" db="EMBL/GenBank/DDBJ databases">
        <title>Bacillus lacus genome.</title>
        <authorList>
            <person name="Allen C.J."/>
            <person name="Newman J.D."/>
        </authorList>
    </citation>
    <scope>NUCLEOTIDE SEQUENCE [LARGE SCALE GENOMIC DNA]</scope>
    <source>
        <strain evidence="1 2">KCTC 33946</strain>
    </source>
</reference>
<evidence type="ECO:0000313" key="1">
    <source>
        <dbReference type="EMBL" id="MRX73065.1"/>
    </source>
</evidence>
<comment type="caution">
    <text evidence="1">The sequence shown here is derived from an EMBL/GenBank/DDBJ whole genome shotgun (WGS) entry which is preliminary data.</text>
</comment>
<gene>
    <name evidence="1" type="ORF">GJU40_13030</name>
</gene>
<keyword evidence="2" id="KW-1185">Reference proteome</keyword>
<protein>
    <recommendedName>
        <fullName evidence="3">Prenyltransferase</fullName>
    </recommendedName>
</protein>
<dbReference type="InterPro" id="IPR008930">
    <property type="entry name" value="Terpenoid_cyclase/PrenylTrfase"/>
</dbReference>
<accession>A0A7X2J096</accession>
<evidence type="ECO:0000313" key="2">
    <source>
        <dbReference type="Proteomes" id="UP000448867"/>
    </source>
</evidence>
<dbReference type="EMBL" id="WKKI01000026">
    <property type="protein sequence ID" value="MRX73065.1"/>
    <property type="molecule type" value="Genomic_DNA"/>
</dbReference>
<dbReference type="AlphaFoldDB" id="A0A7X2J096"/>
<evidence type="ECO:0008006" key="3">
    <source>
        <dbReference type="Google" id="ProtNLM"/>
    </source>
</evidence>
<proteinExistence type="predicted"/>
<dbReference type="Proteomes" id="UP000448867">
    <property type="component" value="Unassembled WGS sequence"/>
</dbReference>
<name>A0A7X2J096_9BACI</name>
<sequence>MKMQEARGLERERFEYAFGDGSKELVMKQLAFFQNDDGGFGHGIEPDFLLPLSSPMSTWAAGQILLEVGADSDENMVQKMLGYLVNTASCDTGIWEAVIPEVNEFPHAPWWHWEENNQEKWMFNPGAELAAFLVHWGEEGSRHTSLGWICLERAVDYLMEKTEMDKHEIQNFQQMLKIMHPYAELFPGKVSFSHEQVADKVLYLAEKAIEKQPSRWSEGYVAMPLDFIDSPDHPLCEKLGKLIQENIRFYMEQMSDQGMWDVNWDWGSYPESASTARKHSQGILAVNRYKQLKAFGYLD</sequence>
<dbReference type="OrthoDB" id="3286086at2"/>
<organism evidence="1 2">
    <name type="scientific">Metabacillus lacus</name>
    <dbReference type="NCBI Taxonomy" id="1983721"/>
    <lineage>
        <taxon>Bacteria</taxon>
        <taxon>Bacillati</taxon>
        <taxon>Bacillota</taxon>
        <taxon>Bacilli</taxon>
        <taxon>Bacillales</taxon>
        <taxon>Bacillaceae</taxon>
        <taxon>Metabacillus</taxon>
    </lineage>
</organism>